<dbReference type="EMBL" id="KQ993865">
    <property type="protein sequence ID" value="KZV48418.1"/>
    <property type="molecule type" value="Genomic_DNA"/>
</dbReference>
<dbReference type="AlphaFoldDB" id="A0A2Z7CNQ5"/>
<keyword evidence="3" id="KW-1185">Reference proteome</keyword>
<evidence type="ECO:0000313" key="3">
    <source>
        <dbReference type="Proteomes" id="UP000250235"/>
    </source>
</evidence>
<organism evidence="2 3">
    <name type="scientific">Dorcoceras hygrometricum</name>
    <dbReference type="NCBI Taxonomy" id="472368"/>
    <lineage>
        <taxon>Eukaryota</taxon>
        <taxon>Viridiplantae</taxon>
        <taxon>Streptophyta</taxon>
        <taxon>Embryophyta</taxon>
        <taxon>Tracheophyta</taxon>
        <taxon>Spermatophyta</taxon>
        <taxon>Magnoliopsida</taxon>
        <taxon>eudicotyledons</taxon>
        <taxon>Gunneridae</taxon>
        <taxon>Pentapetalae</taxon>
        <taxon>asterids</taxon>
        <taxon>lamiids</taxon>
        <taxon>Lamiales</taxon>
        <taxon>Gesneriaceae</taxon>
        <taxon>Didymocarpoideae</taxon>
        <taxon>Trichosporeae</taxon>
        <taxon>Loxocarpinae</taxon>
        <taxon>Dorcoceras</taxon>
    </lineage>
</organism>
<feature type="non-terminal residue" evidence="2">
    <location>
        <position position="1"/>
    </location>
</feature>
<feature type="domain" description="Retrotransposon gag" evidence="1">
    <location>
        <begin position="109"/>
        <end position="170"/>
    </location>
</feature>
<evidence type="ECO:0000313" key="2">
    <source>
        <dbReference type="EMBL" id="KZV48418.1"/>
    </source>
</evidence>
<dbReference type="OrthoDB" id="1936908at2759"/>
<name>A0A2Z7CNQ5_9LAMI</name>
<sequence>TTDPLVAESWIKSMEVIFEYLQMPDLDRPRCAIYMLRDEAIIWWEGAKLSVDLLNLIWAKFKQVFFEQYFTTDKRYELKREFLTLKQGSLTVQEYVRMFVKKGGYLYLFFEQYFTTDKRYELKREFLTLKQGSLTVQEYVRMFERGCYFVPLIGNDPEEKLSHFVEGLKPMFKMNVRLSVPNTYREAVDRALQNERDWKYVDEERQQKRQALQQKD</sequence>
<feature type="domain" description="Retrotransposon gag" evidence="1">
    <location>
        <begin position="32"/>
        <end position="99"/>
    </location>
</feature>
<dbReference type="Pfam" id="PF03732">
    <property type="entry name" value="Retrotrans_gag"/>
    <property type="match status" value="2"/>
</dbReference>
<dbReference type="PANTHER" id="PTHR34482">
    <property type="entry name" value="DNA DAMAGE-INDUCIBLE PROTEIN 1-LIKE"/>
    <property type="match status" value="1"/>
</dbReference>
<evidence type="ECO:0000259" key="1">
    <source>
        <dbReference type="Pfam" id="PF03732"/>
    </source>
</evidence>
<dbReference type="Proteomes" id="UP000250235">
    <property type="component" value="Unassembled WGS sequence"/>
</dbReference>
<reference evidence="2 3" key="1">
    <citation type="journal article" date="2015" name="Proc. Natl. Acad. Sci. U.S.A.">
        <title>The resurrection genome of Boea hygrometrica: A blueprint for survival of dehydration.</title>
        <authorList>
            <person name="Xiao L."/>
            <person name="Yang G."/>
            <person name="Zhang L."/>
            <person name="Yang X."/>
            <person name="Zhao S."/>
            <person name="Ji Z."/>
            <person name="Zhou Q."/>
            <person name="Hu M."/>
            <person name="Wang Y."/>
            <person name="Chen M."/>
            <person name="Xu Y."/>
            <person name="Jin H."/>
            <person name="Xiao X."/>
            <person name="Hu G."/>
            <person name="Bao F."/>
            <person name="Hu Y."/>
            <person name="Wan P."/>
            <person name="Li L."/>
            <person name="Deng X."/>
            <person name="Kuang T."/>
            <person name="Xiang C."/>
            <person name="Zhu J.K."/>
            <person name="Oliver M.J."/>
            <person name="He Y."/>
        </authorList>
    </citation>
    <scope>NUCLEOTIDE SEQUENCE [LARGE SCALE GENOMIC DNA]</scope>
    <source>
        <strain evidence="3">cv. XS01</strain>
    </source>
</reference>
<accession>A0A2Z7CNQ5</accession>
<proteinExistence type="predicted"/>
<protein>
    <recommendedName>
        <fullName evidence="1">Retrotransposon gag domain-containing protein</fullName>
    </recommendedName>
</protein>
<gene>
    <name evidence="2" type="ORF">F511_17127</name>
</gene>
<dbReference type="InterPro" id="IPR005162">
    <property type="entry name" value="Retrotrans_gag_dom"/>
</dbReference>